<protein>
    <submittedName>
        <fullName evidence="4">Kelch repeat-containing protein</fullName>
    </submittedName>
</protein>
<evidence type="ECO:0000256" key="2">
    <source>
        <dbReference type="ARBA" id="ARBA00022737"/>
    </source>
</evidence>
<dbReference type="PANTHER" id="PTHR46093:SF16">
    <property type="entry name" value="MULTIPLE EGF-LIKE-DOMAINS 8"/>
    <property type="match status" value="1"/>
</dbReference>
<feature type="signal peptide" evidence="3">
    <location>
        <begin position="1"/>
        <end position="19"/>
    </location>
</feature>
<dbReference type="Proteomes" id="UP001594351">
    <property type="component" value="Unassembled WGS sequence"/>
</dbReference>
<evidence type="ECO:0000256" key="1">
    <source>
        <dbReference type="ARBA" id="ARBA00022441"/>
    </source>
</evidence>
<proteinExistence type="predicted"/>
<evidence type="ECO:0000313" key="4">
    <source>
        <dbReference type="EMBL" id="MFC1849540.1"/>
    </source>
</evidence>
<evidence type="ECO:0000256" key="3">
    <source>
        <dbReference type="SAM" id="SignalP"/>
    </source>
</evidence>
<dbReference type="PANTHER" id="PTHR46093">
    <property type="entry name" value="ACYL-COA-BINDING DOMAIN-CONTAINING PROTEIN 5"/>
    <property type="match status" value="1"/>
</dbReference>
<accession>A0ABV6YTM8</accession>
<evidence type="ECO:0000313" key="5">
    <source>
        <dbReference type="Proteomes" id="UP001594351"/>
    </source>
</evidence>
<sequence length="346" mass="39544">MKKWLIYMMFFTCILWSCADDDDDETTEVQGPSARRGVSIAYAGDNRVVLFGGEENPLLTVVNDTWIYDTLNFSWTEQTPGNNVPAARLLYNLISSKDGTVFLIGGRSLWRESDTVFYHDSWIYDPNSNTWVEQSAIPNADLPLVAYAGEDTLFLISCWFGDTVFYEYSISGDSWSRIFTAPFPEDREGPVMAYAGGTKVVLFGGYTFDAQYNPVTYENTWEYDTSTHQWIEYNHDIHPSGRISPGLTYAGGTKVILYSGTISDESDFPEDYMWEYDTSTHIWNQITVSGTRPVDRTTHAMTYIEDGKIILFGGYREEEEIGGIVLNDTWEYDIASKKWTERTQYE</sequence>
<dbReference type="InterPro" id="IPR015915">
    <property type="entry name" value="Kelch-typ_b-propeller"/>
</dbReference>
<name>A0ABV6YTM8_UNCC1</name>
<keyword evidence="2" id="KW-0677">Repeat</keyword>
<dbReference type="InterPro" id="IPR011043">
    <property type="entry name" value="Gal_Oxase/kelch_b-propeller"/>
</dbReference>
<reference evidence="4 5" key="1">
    <citation type="submission" date="2024-09" db="EMBL/GenBank/DDBJ databases">
        <title>Laminarin stimulates single cell rates of sulfate reduction while oxygen inhibits transcriptomic activity in coastal marine sediment.</title>
        <authorList>
            <person name="Lindsay M."/>
            <person name="Orcutt B."/>
            <person name="Emerson D."/>
            <person name="Stepanauskas R."/>
            <person name="D'Angelo T."/>
        </authorList>
    </citation>
    <scope>NUCLEOTIDE SEQUENCE [LARGE SCALE GENOMIC DNA]</scope>
    <source>
        <strain evidence="4">SAG AM-311-K15</strain>
    </source>
</reference>
<keyword evidence="1" id="KW-0880">Kelch repeat</keyword>
<keyword evidence="3" id="KW-0732">Signal</keyword>
<dbReference type="EMBL" id="JBHPBY010000044">
    <property type="protein sequence ID" value="MFC1849540.1"/>
    <property type="molecule type" value="Genomic_DNA"/>
</dbReference>
<dbReference type="Pfam" id="PF24681">
    <property type="entry name" value="Kelch_KLHDC2_KLHL20_DRC7"/>
    <property type="match status" value="2"/>
</dbReference>
<feature type="chain" id="PRO_5045258424" evidence="3">
    <location>
        <begin position="20"/>
        <end position="346"/>
    </location>
</feature>
<organism evidence="4 5">
    <name type="scientific">candidate division CSSED10-310 bacterium</name>
    <dbReference type="NCBI Taxonomy" id="2855610"/>
    <lineage>
        <taxon>Bacteria</taxon>
        <taxon>Bacteria division CSSED10-310</taxon>
    </lineage>
</organism>
<keyword evidence="5" id="KW-1185">Reference proteome</keyword>
<gene>
    <name evidence="4" type="ORF">ACFL27_04950</name>
</gene>
<dbReference type="SUPFAM" id="SSF50965">
    <property type="entry name" value="Galactose oxidase, central domain"/>
    <property type="match status" value="2"/>
</dbReference>
<dbReference type="Gene3D" id="2.120.10.80">
    <property type="entry name" value="Kelch-type beta propeller"/>
    <property type="match status" value="2"/>
</dbReference>
<comment type="caution">
    <text evidence="4">The sequence shown here is derived from an EMBL/GenBank/DDBJ whole genome shotgun (WGS) entry which is preliminary data.</text>
</comment>